<dbReference type="InterPro" id="IPR026444">
    <property type="entry name" value="Secre_tail"/>
</dbReference>
<dbReference type="AlphaFoldDB" id="A0A388TJ04"/>
<dbReference type="NCBIfam" id="TIGR04183">
    <property type="entry name" value="Por_Secre_tail"/>
    <property type="match status" value="1"/>
</dbReference>
<reference evidence="1 2" key="1">
    <citation type="journal article" date="2019" name="ISME J.">
        <title>Genome analyses of uncultured TG2/ZB3 bacteria in 'Margulisbacteria' specifically attached to ectosymbiotic spirochetes of protists in the termite gut.</title>
        <authorList>
            <person name="Utami Y.D."/>
            <person name="Kuwahara H."/>
            <person name="Igai K."/>
            <person name="Murakami T."/>
            <person name="Sugaya K."/>
            <person name="Morikawa T."/>
            <person name="Nagura Y."/>
            <person name="Yuki M."/>
            <person name="Deevong P."/>
            <person name="Inoue T."/>
            <person name="Kihara K."/>
            <person name="Lo N."/>
            <person name="Yamada A."/>
            <person name="Ohkuma M."/>
            <person name="Hongoh Y."/>
        </authorList>
    </citation>
    <scope>NUCLEOTIDE SEQUENCE [LARGE SCALE GENOMIC DNA]</scope>
    <source>
        <strain evidence="1">NkOx7-02</strain>
    </source>
</reference>
<organism evidence="1 2">
    <name type="scientific">Candidatus Termititenax persephonae</name>
    <dbReference type="NCBI Taxonomy" id="2218525"/>
    <lineage>
        <taxon>Bacteria</taxon>
        <taxon>Bacillati</taxon>
        <taxon>Candidatus Margulisiibacteriota</taxon>
        <taxon>Candidatus Termititenacia</taxon>
        <taxon>Candidatus Termititenacales</taxon>
        <taxon>Candidatus Termititenacaceae</taxon>
        <taxon>Candidatus Termititenax</taxon>
    </lineage>
</organism>
<evidence type="ECO:0008006" key="3">
    <source>
        <dbReference type="Google" id="ProtNLM"/>
    </source>
</evidence>
<gene>
    <name evidence="1" type="ORF">NO2_1235</name>
</gene>
<dbReference type="Gene3D" id="2.60.40.4070">
    <property type="match status" value="1"/>
</dbReference>
<feature type="non-terminal residue" evidence="1">
    <location>
        <position position="1"/>
    </location>
</feature>
<comment type="caution">
    <text evidence="1">The sequence shown here is derived from an EMBL/GenBank/DDBJ whole genome shotgun (WGS) entry which is preliminary data.</text>
</comment>
<keyword evidence="2" id="KW-1185">Reference proteome</keyword>
<sequence length="427" mass="45036">LSAGDGPKTVHVWYRDAAGNETYVKDDINLDTTAPSGTLVINGGESLTKNPTLQLALSASDAASGVASMNISESAVPGADWLPYAANPEYTLSNQIQNQEKTIYVWLKDLAGNVSGPLTASIVLTDIGGSGGEIIIEGGTPYTNSQTVNLTINNIDPLASAMRVWNEGDGRPSWDSISGSLPGWDLGSGDGVKTVRIEFQNSFGNVIWSGTFGSIILDTTAPSGTLVINGGESLTKNSTLRLTFSASDATSGVASVNISETGEPSTEWLDYDEDSQGYTLLDATPGEKTIHVQLRDKAGNINSLLPASITLVEDKSDTESAAVPEAVQTLPARKIYAYPNPAQPRKGDVTIVFGAAKDGPMNVYLYNVLGEKVWSTTAYAQAGVPNKTVWNGRDAYGGEVGNGVYLLLLTSPQKKVLARGRLTILDD</sequence>
<dbReference type="Proteomes" id="UP000275925">
    <property type="component" value="Unassembled WGS sequence"/>
</dbReference>
<dbReference type="EMBL" id="BGZO01000045">
    <property type="protein sequence ID" value="GBR76737.1"/>
    <property type="molecule type" value="Genomic_DNA"/>
</dbReference>
<evidence type="ECO:0000313" key="1">
    <source>
        <dbReference type="EMBL" id="GBR76737.1"/>
    </source>
</evidence>
<name>A0A388TJ04_9BACT</name>
<accession>A0A388TJ04</accession>
<evidence type="ECO:0000313" key="2">
    <source>
        <dbReference type="Proteomes" id="UP000275925"/>
    </source>
</evidence>
<protein>
    <recommendedName>
        <fullName evidence="3">FlgD Ig-like domain-containing protein</fullName>
    </recommendedName>
</protein>
<proteinExistence type="predicted"/>